<keyword evidence="2" id="KW-1185">Reference proteome</keyword>
<protein>
    <submittedName>
        <fullName evidence="1">Uncharacterized protein</fullName>
    </submittedName>
</protein>
<evidence type="ECO:0000313" key="2">
    <source>
        <dbReference type="Proteomes" id="UP000007319"/>
    </source>
</evidence>
<reference evidence="1 2" key="1">
    <citation type="journal article" date="2011" name="PLoS Genet.">
        <title>Azospirillum genomes reveal transition of bacteria from aquatic to terrestrial environments.</title>
        <authorList>
            <person name="Wisniewski-Dye F."/>
            <person name="Borziak K."/>
            <person name="Khalsa-Moyers G."/>
            <person name="Alexandre G."/>
            <person name="Sukharnikov L.O."/>
            <person name="Wuichet K."/>
            <person name="Hurst G.B."/>
            <person name="McDonald W.H."/>
            <person name="Robertson J.S."/>
            <person name="Barbe V."/>
            <person name="Calteau A."/>
            <person name="Rouy Z."/>
            <person name="Mangenot S."/>
            <person name="Prigent-Combaret C."/>
            <person name="Normand P."/>
            <person name="Boyer M."/>
            <person name="Siguier P."/>
            <person name="Dessaux Y."/>
            <person name="Elmerich C."/>
            <person name="Condemine G."/>
            <person name="Krishnen G."/>
            <person name="Kennedy I."/>
            <person name="Paterson A.H."/>
            <person name="Gonzalez V."/>
            <person name="Mavingui P."/>
            <person name="Zhulin I.B."/>
        </authorList>
    </citation>
    <scope>NUCLEOTIDE SEQUENCE [LARGE SCALE GENOMIC DNA]</scope>
    <source>
        <strain evidence="1 2">Sp245</strain>
    </source>
</reference>
<evidence type="ECO:0000313" key="1">
    <source>
        <dbReference type="EMBL" id="CCC96858.1"/>
    </source>
</evidence>
<dbReference type="EMBL" id="HE577327">
    <property type="protein sequence ID" value="CCC96858.1"/>
    <property type="molecule type" value="Genomic_DNA"/>
</dbReference>
<organism evidence="1 2">
    <name type="scientific">Azospirillum baldaniorum</name>
    <dbReference type="NCBI Taxonomy" id="1064539"/>
    <lineage>
        <taxon>Bacteria</taxon>
        <taxon>Pseudomonadati</taxon>
        <taxon>Pseudomonadota</taxon>
        <taxon>Alphaproteobacteria</taxon>
        <taxon>Rhodospirillales</taxon>
        <taxon>Azospirillaceae</taxon>
        <taxon>Azospirillum</taxon>
    </lineage>
</organism>
<dbReference type="KEGG" id="abs:AZOBR_40027"/>
<dbReference type="Proteomes" id="UP000007319">
    <property type="component" value="Chromosome"/>
</dbReference>
<accession>A0A9P1JNR9</accession>
<gene>
    <name evidence="1" type="ORF">AZOBR_40027</name>
</gene>
<name>A0A9P1JNR9_9PROT</name>
<dbReference type="AlphaFoldDB" id="A0A9P1JNR9"/>
<proteinExistence type="predicted"/>
<sequence length="32" mass="3857">MRGNSTLCIDMRRYIMYRSLEALVRARRPMPV</sequence>